<dbReference type="EMBL" id="JADIKF010000039">
    <property type="protein sequence ID" value="MBM7130215.1"/>
    <property type="molecule type" value="Genomic_DNA"/>
</dbReference>
<protein>
    <recommendedName>
        <fullName evidence="4">CNP1-like family protein</fullName>
    </recommendedName>
</protein>
<organism evidence="2 3">
    <name type="scientific">Dyella mobilis</name>
    <dbReference type="NCBI Taxonomy" id="1849582"/>
    <lineage>
        <taxon>Bacteria</taxon>
        <taxon>Pseudomonadati</taxon>
        <taxon>Pseudomonadota</taxon>
        <taxon>Gammaproteobacteria</taxon>
        <taxon>Lysobacterales</taxon>
        <taxon>Rhodanobacteraceae</taxon>
        <taxon>Dyella</taxon>
    </lineage>
</organism>
<evidence type="ECO:0008006" key="4">
    <source>
        <dbReference type="Google" id="ProtNLM"/>
    </source>
</evidence>
<reference evidence="2" key="1">
    <citation type="submission" date="2020-10" db="EMBL/GenBank/DDBJ databases">
        <title>Phylogeny of dyella-like bacteria.</title>
        <authorList>
            <person name="Fu J."/>
        </authorList>
    </citation>
    <scope>NUCLEOTIDE SEQUENCE</scope>
    <source>
        <strain evidence="2">DHON07</strain>
    </source>
</reference>
<gene>
    <name evidence="2" type="ORF">ISS99_11805</name>
</gene>
<evidence type="ECO:0000313" key="2">
    <source>
        <dbReference type="EMBL" id="MBM7130215.1"/>
    </source>
</evidence>
<feature type="chain" id="PRO_5047329181" description="CNP1-like family protein" evidence="1">
    <location>
        <begin position="25"/>
        <end position="181"/>
    </location>
</feature>
<comment type="caution">
    <text evidence="2">The sequence shown here is derived from an EMBL/GenBank/DDBJ whole genome shotgun (WGS) entry which is preliminary data.</text>
</comment>
<accession>A0ABS2KGB4</accession>
<feature type="signal peptide" evidence="1">
    <location>
        <begin position="1"/>
        <end position="24"/>
    </location>
</feature>
<keyword evidence="3" id="KW-1185">Reference proteome</keyword>
<dbReference type="RefSeq" id="WP_204631817.1">
    <property type="nucleotide sequence ID" value="NZ_BSOC01000002.1"/>
</dbReference>
<proteinExistence type="predicted"/>
<sequence length="181" mass="19880">MTMRRILIAAITMASCLASMTAGAVWPFSSGPQDIQVTSVTDVDLKDQPQLEWVSLKPRPSKIIYRIEFTTNMDLLALAKKNDYNISFALGPCGAGGVKDIGLGYGYVYWNKLRIYSDAKVTPDYSAEVAKGPPFTYQVFATKWRPSSIKGSMCFTLAGGSMLGERLRSNVAVIPNDQQTH</sequence>
<name>A0ABS2KGB4_9GAMM</name>
<evidence type="ECO:0000256" key="1">
    <source>
        <dbReference type="SAM" id="SignalP"/>
    </source>
</evidence>
<dbReference type="Proteomes" id="UP001430193">
    <property type="component" value="Unassembled WGS sequence"/>
</dbReference>
<dbReference type="PROSITE" id="PS51257">
    <property type="entry name" value="PROKAR_LIPOPROTEIN"/>
    <property type="match status" value="1"/>
</dbReference>
<keyword evidence="1" id="KW-0732">Signal</keyword>
<evidence type="ECO:0000313" key="3">
    <source>
        <dbReference type="Proteomes" id="UP001430193"/>
    </source>
</evidence>